<protein>
    <recommendedName>
        <fullName evidence="1">AAA+ ATPase domain-containing protein</fullName>
    </recommendedName>
</protein>
<gene>
    <name evidence="2" type="ORF">GAYE_SCF63G6679</name>
</gene>
<dbReference type="Pfam" id="PF17862">
    <property type="entry name" value="AAA_lid_3"/>
    <property type="match status" value="1"/>
</dbReference>
<name>A0AAV9INC3_9RHOD</name>
<dbReference type="Gene3D" id="1.10.8.60">
    <property type="match status" value="1"/>
</dbReference>
<accession>A0AAV9INC3</accession>
<evidence type="ECO:0000259" key="1">
    <source>
        <dbReference type="SMART" id="SM00382"/>
    </source>
</evidence>
<evidence type="ECO:0000313" key="3">
    <source>
        <dbReference type="Proteomes" id="UP001300502"/>
    </source>
</evidence>
<dbReference type="AlphaFoldDB" id="A0AAV9INC3"/>
<dbReference type="Pfam" id="PF00004">
    <property type="entry name" value="AAA"/>
    <property type="match status" value="1"/>
</dbReference>
<dbReference type="InterPro" id="IPR050168">
    <property type="entry name" value="AAA_ATPase_domain"/>
</dbReference>
<dbReference type="InterPro" id="IPR027417">
    <property type="entry name" value="P-loop_NTPase"/>
</dbReference>
<organism evidence="2 3">
    <name type="scientific">Galdieria yellowstonensis</name>
    <dbReference type="NCBI Taxonomy" id="3028027"/>
    <lineage>
        <taxon>Eukaryota</taxon>
        <taxon>Rhodophyta</taxon>
        <taxon>Bangiophyceae</taxon>
        <taxon>Galdieriales</taxon>
        <taxon>Galdieriaceae</taxon>
        <taxon>Galdieria</taxon>
    </lineage>
</organism>
<proteinExistence type="predicted"/>
<comment type="caution">
    <text evidence="2">The sequence shown here is derived from an EMBL/GenBank/DDBJ whole genome shotgun (WGS) entry which is preliminary data.</text>
</comment>
<dbReference type="Proteomes" id="UP001300502">
    <property type="component" value="Unassembled WGS sequence"/>
</dbReference>
<keyword evidence="3" id="KW-1185">Reference proteome</keyword>
<reference evidence="2 3" key="1">
    <citation type="submission" date="2022-07" db="EMBL/GenBank/DDBJ databases">
        <title>Genome-wide signatures of adaptation to extreme environments.</title>
        <authorList>
            <person name="Cho C.H."/>
            <person name="Yoon H.S."/>
        </authorList>
    </citation>
    <scope>NUCLEOTIDE SEQUENCE [LARGE SCALE GENOMIC DNA]</scope>
    <source>
        <strain evidence="2 3">108.79 E11</strain>
    </source>
</reference>
<feature type="domain" description="AAA+ ATPase" evidence="1">
    <location>
        <begin position="413"/>
        <end position="549"/>
    </location>
</feature>
<dbReference type="GO" id="GO:0016887">
    <property type="term" value="F:ATP hydrolysis activity"/>
    <property type="evidence" value="ECO:0007669"/>
    <property type="project" value="InterPro"/>
</dbReference>
<dbReference type="InterPro" id="IPR003959">
    <property type="entry name" value="ATPase_AAA_core"/>
</dbReference>
<dbReference type="PANTHER" id="PTHR23077">
    <property type="entry name" value="AAA-FAMILY ATPASE"/>
    <property type="match status" value="1"/>
</dbReference>
<dbReference type="CDD" id="cd19481">
    <property type="entry name" value="RecA-like_protease"/>
    <property type="match status" value="1"/>
</dbReference>
<dbReference type="SUPFAM" id="SSF52540">
    <property type="entry name" value="P-loop containing nucleoside triphosphate hydrolases"/>
    <property type="match status" value="2"/>
</dbReference>
<sequence length="653" mass="75629">MVNWLFVPLHEMDSTTPDAKTILWTVVPKDTTNILWSKYLSEKILHRNIIDTVVSPGYCRSLALFDGSVSFQCVAVAVHDTFGWSWSQQVVVRRDTDIILMPLGSRVLQPLSSTDCQLIEPPEQLQRCQWLITRRLSPQEQGGWLPIIEKNNIGNFPCFYVFRGYAKSGRKTWLRMLANELKALCVVFRATHLYHLLMTRDSSKANWNSWLERWKRLQPCILVIEDCEWWWQDDSDHNNDNSVRGEEWNQWIQAIQSLSKETNCIAIIAICDTFAYLPDSIRSLSGMMVHFPLPSATARQQIISQMTNDSHVWQREEILDASHGLTVGELKDSLAAIRKDIANPQLWKWLKAFWQRKRERRWNNLALLGIRIVFPNQIKDEILPSLYGLDSIVQELEMTLGNTCSGVVAHPQDIRGFLFYGPPGTGKTSLAKKLAQSVRATFLSVDVSNLIDCYVGESERLLRMLFQQAKEMAPCVMFFDEVDALFNRRQRSPDMPLMRWRSSFILELDDCQRDEQVYIVAATNRPWEIDQSLLQQGRLSKHFYVALPDLQARTQILLHHFRHGWWPSPSSTTEDSARLASFARRIAEMTESFSGADLEGLVRRAVLVRCWKKTEDMTRAISEEDILEALHFCYPSVTLEEQRLYETWKQSTH</sequence>
<dbReference type="EMBL" id="JANCYU010000068">
    <property type="protein sequence ID" value="KAK4528734.1"/>
    <property type="molecule type" value="Genomic_DNA"/>
</dbReference>
<evidence type="ECO:0000313" key="2">
    <source>
        <dbReference type="EMBL" id="KAK4528734.1"/>
    </source>
</evidence>
<dbReference type="SMART" id="SM00382">
    <property type="entry name" value="AAA"/>
    <property type="match status" value="1"/>
</dbReference>
<dbReference type="InterPro" id="IPR041569">
    <property type="entry name" value="AAA_lid_3"/>
</dbReference>
<dbReference type="Gene3D" id="3.40.50.300">
    <property type="entry name" value="P-loop containing nucleotide triphosphate hydrolases"/>
    <property type="match status" value="2"/>
</dbReference>
<dbReference type="InterPro" id="IPR003593">
    <property type="entry name" value="AAA+_ATPase"/>
</dbReference>
<dbReference type="GO" id="GO:0005524">
    <property type="term" value="F:ATP binding"/>
    <property type="evidence" value="ECO:0007669"/>
    <property type="project" value="InterPro"/>
</dbReference>